<organism evidence="1">
    <name type="scientific">Solanum lycopersicum</name>
    <name type="common">Tomato</name>
    <name type="synonym">Lycopersicon esculentum</name>
    <dbReference type="NCBI Taxonomy" id="4081"/>
    <lineage>
        <taxon>Eukaryota</taxon>
        <taxon>Viridiplantae</taxon>
        <taxon>Streptophyta</taxon>
        <taxon>Embryophyta</taxon>
        <taxon>Tracheophyta</taxon>
        <taxon>Spermatophyta</taxon>
        <taxon>Magnoliopsida</taxon>
        <taxon>eudicotyledons</taxon>
        <taxon>Gunneridae</taxon>
        <taxon>Pentapetalae</taxon>
        <taxon>asterids</taxon>
        <taxon>lamiids</taxon>
        <taxon>Solanales</taxon>
        <taxon>Solanaceae</taxon>
        <taxon>Solanoideae</taxon>
        <taxon>Solaneae</taxon>
        <taxon>Solanum</taxon>
        <taxon>Solanum subgen. Lycopersicon</taxon>
    </lineage>
</organism>
<dbReference type="Proteomes" id="UP000004994">
    <property type="component" value="Chromosome 4"/>
</dbReference>
<dbReference type="AlphaFoldDB" id="A0A3Q7H1D6"/>
<evidence type="ECO:0000313" key="2">
    <source>
        <dbReference type="Proteomes" id="UP000004994"/>
    </source>
</evidence>
<reference evidence="1" key="1">
    <citation type="journal article" date="2012" name="Nature">
        <title>The tomato genome sequence provides insights into fleshy fruit evolution.</title>
        <authorList>
            <consortium name="Tomato Genome Consortium"/>
        </authorList>
    </citation>
    <scope>NUCLEOTIDE SEQUENCE [LARGE SCALE GENOMIC DNA]</scope>
    <source>
        <strain evidence="1">cv. Heinz 1706</strain>
    </source>
</reference>
<dbReference type="Gramene" id="Solyc04g077530.1.1">
    <property type="protein sequence ID" value="Solyc04g077530.1.1.1"/>
    <property type="gene ID" value="Solyc04g077530.1"/>
</dbReference>
<protein>
    <submittedName>
        <fullName evidence="1">Uncharacterized protein</fullName>
    </submittedName>
</protein>
<name>A0A3Q7H1D6_SOLLC</name>
<accession>A0A3Q7H1D6</accession>
<evidence type="ECO:0000313" key="1">
    <source>
        <dbReference type="EnsemblPlants" id="Solyc04g077530.1.1.1"/>
    </source>
</evidence>
<reference evidence="1" key="2">
    <citation type="submission" date="2019-01" db="UniProtKB">
        <authorList>
            <consortium name="EnsemblPlants"/>
        </authorList>
    </citation>
    <scope>IDENTIFICATION</scope>
    <source>
        <strain evidence="1">cv. Heinz 1706</strain>
    </source>
</reference>
<dbReference type="PaxDb" id="4081-Solyc04g077530.1.1"/>
<dbReference type="EnsemblPlants" id="Solyc04g077530.1.1">
    <property type="protein sequence ID" value="Solyc04g077530.1.1.1"/>
    <property type="gene ID" value="Solyc04g077530.1"/>
</dbReference>
<sequence length="53" mass="5583">MNILNAAAAVGSYTVEVEVVGGGEVQHLLFPPPETAVVEVLVKNHGCHNFLLV</sequence>
<keyword evidence="2" id="KW-1185">Reference proteome</keyword>
<dbReference type="InParanoid" id="A0A3Q7H1D6"/>
<proteinExistence type="predicted"/>